<dbReference type="InterPro" id="IPR036291">
    <property type="entry name" value="NAD(P)-bd_dom_sf"/>
</dbReference>
<dbReference type="Pfam" id="PF02801">
    <property type="entry name" value="Ketoacyl-synt_C"/>
    <property type="match status" value="2"/>
</dbReference>
<organism evidence="9 10">
    <name type="scientific">Paenibacillus agilis</name>
    <dbReference type="NCBI Taxonomy" id="3020863"/>
    <lineage>
        <taxon>Bacteria</taxon>
        <taxon>Bacillati</taxon>
        <taxon>Bacillota</taxon>
        <taxon>Bacilli</taxon>
        <taxon>Bacillales</taxon>
        <taxon>Paenibacillaceae</taxon>
        <taxon>Paenibacillus</taxon>
    </lineage>
</organism>
<dbReference type="SMART" id="SM01294">
    <property type="entry name" value="PKS_PP_betabranch"/>
    <property type="match status" value="1"/>
</dbReference>
<feature type="compositionally biased region" description="Polar residues" evidence="6">
    <location>
        <begin position="1577"/>
        <end position="1593"/>
    </location>
</feature>
<evidence type="ECO:0000256" key="6">
    <source>
        <dbReference type="SAM" id="MobiDB-lite"/>
    </source>
</evidence>
<dbReference type="Gene3D" id="3.40.50.720">
    <property type="entry name" value="NAD(P)-binding Rossmann-like Domain"/>
    <property type="match status" value="1"/>
</dbReference>
<dbReference type="InterPro" id="IPR014031">
    <property type="entry name" value="Ketoacyl_synth_C"/>
</dbReference>
<evidence type="ECO:0000256" key="4">
    <source>
        <dbReference type="ARBA" id="ARBA00022553"/>
    </source>
</evidence>
<dbReference type="Pfam" id="PF00550">
    <property type="entry name" value="PP-binding"/>
    <property type="match status" value="1"/>
</dbReference>
<comment type="caution">
    <text evidence="9">The sequence shown here is derived from an EMBL/GenBank/DDBJ whole genome shotgun (WGS) entry which is preliminary data.</text>
</comment>
<dbReference type="Proteomes" id="UP000318102">
    <property type="component" value="Unassembled WGS sequence"/>
</dbReference>
<dbReference type="OrthoDB" id="9778690at2"/>
<dbReference type="FunFam" id="3.40.47.10:FF:000019">
    <property type="entry name" value="Polyketide synthase type I"/>
    <property type="match status" value="1"/>
</dbReference>
<feature type="domain" description="Ketosynthase family 3 (KS3)" evidence="8">
    <location>
        <begin position="20"/>
        <end position="456"/>
    </location>
</feature>
<dbReference type="CDD" id="cd00833">
    <property type="entry name" value="PKS"/>
    <property type="match status" value="2"/>
</dbReference>
<dbReference type="SMART" id="SM00822">
    <property type="entry name" value="PKS_KR"/>
    <property type="match status" value="1"/>
</dbReference>
<proteinExistence type="predicted"/>
<evidence type="ECO:0000256" key="1">
    <source>
        <dbReference type="ARBA" id="ARBA00003299"/>
    </source>
</evidence>
<dbReference type="EMBL" id="VNJK01000001">
    <property type="protein sequence ID" value="TVX92164.1"/>
    <property type="molecule type" value="Genomic_DNA"/>
</dbReference>
<dbReference type="SMART" id="SM00823">
    <property type="entry name" value="PKS_PP"/>
    <property type="match status" value="1"/>
</dbReference>
<dbReference type="GO" id="GO:0005737">
    <property type="term" value="C:cytoplasm"/>
    <property type="evidence" value="ECO:0007669"/>
    <property type="project" value="TreeGrafter"/>
</dbReference>
<dbReference type="InterPro" id="IPR049551">
    <property type="entry name" value="PKS_DH_C"/>
</dbReference>
<dbReference type="InterPro" id="IPR042104">
    <property type="entry name" value="PKS_dehydratase_sf"/>
</dbReference>
<dbReference type="Pfam" id="PF16197">
    <property type="entry name" value="KAsynt_C_assoc"/>
    <property type="match status" value="1"/>
</dbReference>
<dbReference type="PROSITE" id="PS52004">
    <property type="entry name" value="KS3_2"/>
    <property type="match status" value="2"/>
</dbReference>
<dbReference type="Gene3D" id="1.10.1200.10">
    <property type="entry name" value="ACP-like"/>
    <property type="match status" value="1"/>
</dbReference>
<dbReference type="InterPro" id="IPR006162">
    <property type="entry name" value="Ppantetheine_attach_site"/>
</dbReference>
<dbReference type="Pfam" id="PF14765">
    <property type="entry name" value="PS-DH"/>
    <property type="match status" value="1"/>
</dbReference>
<dbReference type="InterPro" id="IPR036736">
    <property type="entry name" value="ACP-like_sf"/>
</dbReference>
<dbReference type="Gene3D" id="3.10.129.110">
    <property type="entry name" value="Polyketide synthase dehydratase"/>
    <property type="match status" value="1"/>
</dbReference>
<dbReference type="Gene3D" id="1.10.1240.100">
    <property type="match status" value="1"/>
</dbReference>
<keyword evidence="3" id="KW-0596">Phosphopantetheine</keyword>
<evidence type="ECO:0000259" key="8">
    <source>
        <dbReference type="PROSITE" id="PS52004"/>
    </source>
</evidence>
<dbReference type="InterPro" id="IPR014030">
    <property type="entry name" value="Ketoacyl_synth_N"/>
</dbReference>
<dbReference type="SMART" id="SM00825">
    <property type="entry name" value="PKS_KS"/>
    <property type="match status" value="2"/>
</dbReference>
<dbReference type="GO" id="GO:0071770">
    <property type="term" value="P:DIM/DIP cell wall layer assembly"/>
    <property type="evidence" value="ECO:0007669"/>
    <property type="project" value="TreeGrafter"/>
</dbReference>
<feature type="region of interest" description="Disordered" evidence="6">
    <location>
        <begin position="1577"/>
        <end position="1598"/>
    </location>
</feature>
<dbReference type="PANTHER" id="PTHR43775">
    <property type="entry name" value="FATTY ACID SYNTHASE"/>
    <property type="match status" value="1"/>
</dbReference>
<dbReference type="InterPro" id="IPR018201">
    <property type="entry name" value="Ketoacyl_synth_AS"/>
</dbReference>
<dbReference type="InterPro" id="IPR009081">
    <property type="entry name" value="PP-bd_ACP"/>
</dbReference>
<keyword evidence="10" id="KW-1185">Reference proteome</keyword>
<dbReference type="PROSITE" id="PS00606">
    <property type="entry name" value="KS3_1"/>
    <property type="match status" value="2"/>
</dbReference>
<evidence type="ECO:0000259" key="7">
    <source>
        <dbReference type="PROSITE" id="PS50075"/>
    </source>
</evidence>
<accession>A0A559IX01</accession>
<dbReference type="CDD" id="cd08953">
    <property type="entry name" value="KR_2_SDR_x"/>
    <property type="match status" value="1"/>
</dbReference>
<dbReference type="InterPro" id="IPR020841">
    <property type="entry name" value="PKS_Beta-ketoAc_synthase_dom"/>
</dbReference>
<sequence>MYSMDHISGEVDAPEQVVDRKEIAIVGMSCRFPGAEHYDAFWELLAEDRSSVNEIPRERWDWASYWGGQDGEGNTSYSKWGGFIDDVDAFDPQFFGLSAREAETMDPQQRVMLELAWNSFEDAGIPPSRLSGSNVGVYIGVFNYDYKELQEQPSLVIQTYHSTGTASAVIANRISYIFNFKGPSLPIDTACSSSLNAIHAAVQSLQAGECKVALAGGVNLLLTPTRHISFAKTGMLSPTGSCKTFDDSADGYVRSEGAGMVVLKPLAQALADGDRIYGIVKGSAINHNGKTHTLTYPNPEAQAEVICEAYRRAGVSPLSISYIETHGTGTPKGDPLEFQGLCTAFKQLATEEGAVPKKGYCGLGAVKSNIGHLEAAAGMAGVIKTLLAFQHKQLPKIHHFQRLNHRIKLRHTPFYMLDTHKPWKALRDKEGNAMPRRAGVSSFGFGGTNAHILLEEAPEQQHKKGRKSSYPYYLICLSAKTAEALKAKQIALAAWLKQGTEEAKLLDISATLLAGREHFGVRAALVVSSIEELRQKLAQIMDGEDTEGYYAGPEDVHTTVKSSTEIHVRKRISVKGSSSVAYKDKLIRLAKQYVEGENLDITALFEHAVYRRLALPTYPFAKERHWLPRPEQAHEAQHSTTIDGPPKHEYLHPYLHRNTSNLHEHRYSSIWTGQAGGLQTDVTECNSPSFTALSCLEMARAALALSDTRAAYKSNSFYIRLQDVLWPEWISAAAEQHEVHTALVPFADGKIGYEIYRDAVASGQDIIYCQGQLQWLDRTAEKIEALLVPELNLSWKTASIPAHLPYIKESYAQEDAYLVRIQLPLTSGTSDLFNLHPILLETAIENVIEVDTALSGQFTWRGGGLPVALHELDIYGACTSDMWVMVQRRDKEEQEDLLEIDMMVYDSAGNCQLAVRGLQLKLVQVEQTGNEGSATAEKREWSCLQKRWSPQPLVREKLYEGAIAVLTSPATEHIASALSQKLAIHQMVLLHEGTLQAQAGQQEQDWSTFRAWIDITGCGEVETHPSWEGIPLLQQAVEQSREKGLILLGVTQGLEVLHNESIHRAGAARAALYRMLQSEYRHLVSRHVDVDALATAEHIAEVIAAELEAGGEAVEVCYRENVRYKAELQAIDIAQAAELDANAQRVATLHDGDESNRSFAFAKEEVLWITGGTRGLGYLCARHYVEQHGVKRLVLTGREELPPRELWDTDLTASAKAKVDAIRQLEDLGAQVKVLALLLSEQELVEQHVQAIRAEWGPIAGVIHCAGSWDLDNPAFIRKPLDVFMQVAEPKTTGFEVLLACLKAEPLRFFVLFSSVSAIIPTLGAGRSDYAMANAYLDYAAEAYRTACPIVSIQWPSWKETGLGEVKNKAYDDTGLYSLTNKEGLHWLDTIVTSGIGPVVMPVVIQPDKWNPARLLDRYMVEASTGLDEEVNKTKLSRTKPLQTCESDTDLLKHTEAWLTSLLAKELKTEPAKLASEVPFQDFGIDSIMLAQIVRQMDRSLQGVAVDPAAFIEQGTIASMTQYLIEHHREALLANTTADTTLNTEAHPSLHTDIKPNINTPKDLKTELNIQSDSKLGTKKSVNSIRNRSVPSESQRETANRDKIAVIGMACHFPQASSLESYWENLLLGKDSIGEVPLSRWNWRDHYEPSGHKTGKSLSKWGAFLEQIEYFDPGYFHISEALAEQIDPLQRQWLEVSAEALADAGFGKRDLWGKRVGVFTGTRTSNFGSKYCATSKDVLVATGQNFIAAHLSHIYNFKGPNMVVDAACASSLTAIHLAVRSIQSGEAEMALAGGVEILLDESMYLDLSAAKILSPEGRCRTFDSAANGIGLGEGCGVLVLKPLQAAIEDGDKIYGVIDGTAINNDGNTMGVTTPNPEAQRELIEAAIEDGGIHPDTITYVEAHGTGTLIGDPIELKALTQVFGKYTSNKQYCGVGSVKTNLGHLLSAAGAASMIKVLLSMTAGELPPTLNCSHPNPRFNFDDSPFYLVREARPWKTEHQVLRAGISSFGLGGNNAHIIVSDEGIPDSLRATLVPKAGRVEFNRRRFWPQPLLVEEDLQREQETVEEDGFAGFFEPVQITR</sequence>
<dbReference type="Pfam" id="PF00109">
    <property type="entry name" value="ketoacyl-synt"/>
    <property type="match status" value="2"/>
</dbReference>
<dbReference type="InterPro" id="IPR050091">
    <property type="entry name" value="PKS_NRPS_Biosynth_Enz"/>
</dbReference>
<dbReference type="PROSITE" id="PS00012">
    <property type="entry name" value="PHOSPHOPANTETHEINE"/>
    <property type="match status" value="1"/>
</dbReference>
<dbReference type="GO" id="GO:0031177">
    <property type="term" value="F:phosphopantetheine binding"/>
    <property type="evidence" value="ECO:0007669"/>
    <property type="project" value="InterPro"/>
</dbReference>
<dbReference type="GO" id="GO:0005886">
    <property type="term" value="C:plasma membrane"/>
    <property type="evidence" value="ECO:0007669"/>
    <property type="project" value="TreeGrafter"/>
</dbReference>
<dbReference type="Gene3D" id="3.40.47.10">
    <property type="match status" value="2"/>
</dbReference>
<dbReference type="InterPro" id="IPR057326">
    <property type="entry name" value="KR_dom"/>
</dbReference>
<dbReference type="InterPro" id="IPR013968">
    <property type="entry name" value="PKS_KR"/>
</dbReference>
<dbReference type="InterPro" id="IPR016039">
    <property type="entry name" value="Thiolase-like"/>
</dbReference>
<comment type="pathway">
    <text evidence="2">Antibiotic biosynthesis; bacillaene biosynthesis.</text>
</comment>
<feature type="domain" description="Ketosynthase family 3 (KS3)" evidence="8">
    <location>
        <begin position="1601"/>
        <end position="2021"/>
    </location>
</feature>
<dbReference type="InterPro" id="IPR020806">
    <property type="entry name" value="PKS_PP-bd"/>
</dbReference>
<protein>
    <submittedName>
        <fullName evidence="9">KR domain-containing protein</fullName>
    </submittedName>
</protein>
<dbReference type="InterPro" id="IPR032821">
    <property type="entry name" value="PKS_assoc"/>
</dbReference>
<dbReference type="PANTHER" id="PTHR43775:SF37">
    <property type="entry name" value="SI:DKEY-61P9.11"/>
    <property type="match status" value="1"/>
</dbReference>
<dbReference type="SUPFAM" id="SSF53901">
    <property type="entry name" value="Thiolase-like"/>
    <property type="match status" value="2"/>
</dbReference>
<evidence type="ECO:0000256" key="2">
    <source>
        <dbReference type="ARBA" id="ARBA00004789"/>
    </source>
</evidence>
<dbReference type="Pfam" id="PF22621">
    <property type="entry name" value="CurL-like_PKS_C"/>
    <property type="match status" value="1"/>
</dbReference>
<dbReference type="Pfam" id="PF08659">
    <property type="entry name" value="KR"/>
    <property type="match status" value="1"/>
</dbReference>
<dbReference type="SUPFAM" id="SSF47336">
    <property type="entry name" value="ACP-like"/>
    <property type="match status" value="1"/>
</dbReference>
<keyword evidence="5" id="KW-0808">Transferase</keyword>
<evidence type="ECO:0000256" key="5">
    <source>
        <dbReference type="ARBA" id="ARBA00022679"/>
    </source>
</evidence>
<feature type="domain" description="Carrier" evidence="7">
    <location>
        <begin position="1450"/>
        <end position="1528"/>
    </location>
</feature>
<name>A0A559IX01_9BACL</name>
<dbReference type="PROSITE" id="PS50075">
    <property type="entry name" value="CARRIER"/>
    <property type="match status" value="1"/>
</dbReference>
<evidence type="ECO:0000313" key="10">
    <source>
        <dbReference type="Proteomes" id="UP000318102"/>
    </source>
</evidence>
<evidence type="ECO:0000313" key="9">
    <source>
        <dbReference type="EMBL" id="TVX92164.1"/>
    </source>
</evidence>
<dbReference type="GO" id="GO:0004312">
    <property type="term" value="F:fatty acid synthase activity"/>
    <property type="evidence" value="ECO:0007669"/>
    <property type="project" value="TreeGrafter"/>
</dbReference>
<gene>
    <name evidence="9" type="ORF">FPZ44_03290</name>
</gene>
<reference evidence="9 10" key="1">
    <citation type="submission" date="2019-07" db="EMBL/GenBank/DDBJ databases">
        <authorList>
            <person name="Kim J."/>
        </authorList>
    </citation>
    <scope>NUCLEOTIDE SEQUENCE [LARGE SCALE GENOMIC DNA]</scope>
    <source>
        <strain evidence="9 10">N4</strain>
    </source>
</reference>
<dbReference type="GO" id="GO:0004315">
    <property type="term" value="F:3-oxoacyl-[acyl-carrier-protein] synthase activity"/>
    <property type="evidence" value="ECO:0007669"/>
    <property type="project" value="InterPro"/>
</dbReference>
<dbReference type="GO" id="GO:0006633">
    <property type="term" value="P:fatty acid biosynthetic process"/>
    <property type="evidence" value="ECO:0007669"/>
    <property type="project" value="InterPro"/>
</dbReference>
<evidence type="ECO:0000256" key="3">
    <source>
        <dbReference type="ARBA" id="ARBA00022450"/>
    </source>
</evidence>
<comment type="function">
    <text evidence="1">Involved in some intermediate steps for the synthesis of the antibiotic polyketide bacillaene which is involved in secondary metabolism.</text>
</comment>
<dbReference type="SUPFAM" id="SSF51735">
    <property type="entry name" value="NAD(P)-binding Rossmann-fold domains"/>
    <property type="match status" value="2"/>
</dbReference>
<keyword evidence="4" id="KW-0597">Phosphoprotein</keyword>